<gene>
    <name evidence="2" type="ORF">PL11_007915</name>
</gene>
<protein>
    <recommendedName>
        <fullName evidence="4">Phage holin family protein</fullName>
    </recommendedName>
</protein>
<evidence type="ECO:0000256" key="1">
    <source>
        <dbReference type="SAM" id="Phobius"/>
    </source>
</evidence>
<dbReference type="eggNOG" id="COG1950">
    <property type="taxonomic scope" value="Bacteria"/>
</dbReference>
<dbReference type="OrthoDB" id="7205479at2"/>
<evidence type="ECO:0008006" key="4">
    <source>
        <dbReference type="Google" id="ProtNLM"/>
    </source>
</evidence>
<keyword evidence="1" id="KW-0472">Membrane</keyword>
<dbReference type="Pfam" id="PF04020">
    <property type="entry name" value="Phage_holin_4_2"/>
    <property type="match status" value="1"/>
</dbReference>
<dbReference type="InterPro" id="IPR007165">
    <property type="entry name" value="Phage_holin_4_2"/>
</dbReference>
<name>A0A1S6QJN3_9LACO</name>
<accession>A0A1S6QJN3</accession>
<evidence type="ECO:0000313" key="3">
    <source>
        <dbReference type="Proteomes" id="UP000030361"/>
    </source>
</evidence>
<dbReference type="KEGG" id="lcu:PL11_007915"/>
<dbReference type="PANTHER" id="PTHR37309:SF1">
    <property type="entry name" value="SLR0284 PROTEIN"/>
    <property type="match status" value="1"/>
</dbReference>
<dbReference type="EMBL" id="CP018906">
    <property type="protein sequence ID" value="AQW21847.1"/>
    <property type="molecule type" value="Genomic_DNA"/>
</dbReference>
<evidence type="ECO:0000313" key="2">
    <source>
        <dbReference type="EMBL" id="AQW21847.1"/>
    </source>
</evidence>
<keyword evidence="3" id="KW-1185">Reference proteome</keyword>
<feature type="transmembrane region" description="Helical" evidence="1">
    <location>
        <begin position="90"/>
        <end position="112"/>
    </location>
</feature>
<dbReference type="PANTHER" id="PTHR37309">
    <property type="entry name" value="SLR0284 PROTEIN"/>
    <property type="match status" value="1"/>
</dbReference>
<feature type="transmembrane region" description="Helical" evidence="1">
    <location>
        <begin position="54"/>
        <end position="75"/>
    </location>
</feature>
<dbReference type="Proteomes" id="UP000030361">
    <property type="component" value="Chromosome"/>
</dbReference>
<feature type="transmembrane region" description="Helical" evidence="1">
    <location>
        <begin position="30"/>
        <end position="47"/>
    </location>
</feature>
<organism evidence="2 3">
    <name type="scientific">Lentilactobacillus curieae</name>
    <dbReference type="NCBI Taxonomy" id="1138822"/>
    <lineage>
        <taxon>Bacteria</taxon>
        <taxon>Bacillati</taxon>
        <taxon>Bacillota</taxon>
        <taxon>Bacilli</taxon>
        <taxon>Lactobacillales</taxon>
        <taxon>Lactobacillaceae</taxon>
        <taxon>Lentilactobacillus</taxon>
    </lineage>
</organism>
<dbReference type="RefSeq" id="WP_035167506.1">
    <property type="nucleotide sequence ID" value="NZ_CP018906.1"/>
</dbReference>
<keyword evidence="1" id="KW-1133">Transmembrane helix</keyword>
<keyword evidence="1" id="KW-0812">Transmembrane</keyword>
<dbReference type="AlphaFoldDB" id="A0A1S6QJN3"/>
<proteinExistence type="predicted"/>
<sequence>MRFLTNLLLNTVLFMAISGFLPNYFYVSSFGVAFLAAFVLAFLNFLIKPLLTLFSLPITILTFGLFSLVINGIILELTSKIVGPGFEFSSFWVAMLVAIIMSVLSGIIVEFFSRESH</sequence>
<reference evidence="2 3" key="1">
    <citation type="journal article" date="2015" name="Genome Announc.">
        <title>Genome Sequence of Lactobacillus curieae CCTCC M 2011381T, a Novel Producer of Gamma-aminobutyric Acid.</title>
        <authorList>
            <person name="Wang Y."/>
            <person name="Wang Y."/>
            <person name="Lang C."/>
            <person name="Wei D."/>
            <person name="Xu P."/>
            <person name="Xie J."/>
        </authorList>
    </citation>
    <scope>NUCLEOTIDE SEQUENCE [LARGE SCALE GENOMIC DNA]</scope>
    <source>
        <strain evidence="2 3">CCTCC M 2011381</strain>
    </source>
</reference>